<accession>A0A2X0PNA4</accession>
<evidence type="ECO:0000256" key="7">
    <source>
        <dbReference type="ARBA" id="ARBA00023159"/>
    </source>
</evidence>
<feature type="compositionally biased region" description="Acidic residues" evidence="11">
    <location>
        <begin position="428"/>
        <end position="447"/>
    </location>
</feature>
<feature type="domain" description="Cyclin-like" evidence="12">
    <location>
        <begin position="205"/>
        <end position="289"/>
    </location>
</feature>
<dbReference type="GO" id="GO:0006384">
    <property type="term" value="P:transcription initiation at RNA polymerase III promoter"/>
    <property type="evidence" value="ECO:0007669"/>
    <property type="project" value="UniProtKB-ARBA"/>
</dbReference>
<keyword evidence="6" id="KW-0805">Transcription regulation</keyword>
<keyword evidence="5" id="KW-0862">Zinc</keyword>
<dbReference type="PRINTS" id="PR00685">
    <property type="entry name" value="TIFACTORIIB"/>
</dbReference>
<sequence length="731" mass="80888">MSCYSCGKDTLLEVDGARTVCTRCGTVLEENAIVSEITFGETGGGAAIVQGSYVGADQTRARAPAGYRNAGGRQESREQTMINGRRRIQGLAIALHIPERLADAGQRYFNLAVNLNFVQGRRTQYVVAACLYCACRMDKTSHMLIDFSDMLEVSREPFTLAHFVLLRTNSRLSVLEQINVFVLGSTYLKLIKELQLQLPTVDPSLYITRFAALLEFGEETQKVAQDAVRLVARMGRDWMHIGRRPAGVCGACLLLAARMNNFRRSVAEVVQVVKIADTTLKKRLDEFRDTPSGALTVADFRTLWLDETADPPAFLMSLKKEKEMREKERKRRETTELGEEEDGQEAFEELAKRIDEGGERDRERRKRGGGDEEYDEEEEDEEGDEPGGGKSRSPSKESTASHAAELMPPPAVPSSKALGKRRRLFNPEESDDDDQSDKDADEEEEEAQKDAEPNPLLEDNADLDEAIMAELSTTLGSRAGVALTDELDKVEAKRLEAASAMTNLSHGGNHGGLDRLDDLDEDELDAFILTEEEVQAKSRLWMQMNKDYLQALADRQTGPDGEIKPAQARRVRKRNRPRDSATATGANAAEATKQLLTKKRFSKKINYAAVDALFERDDDDAASSVGGDDRRDDDDDDGILFGQRHGPSKTQRGITPTAYRKGTPILTPAPTFSSRRGTPASSRAGSVPVTPRAIEPEPEEEAVEEDADADDWRKQLGATMGENDGFADEWA</sequence>
<evidence type="ECO:0000313" key="13">
    <source>
        <dbReference type="EMBL" id="SGZ28423.1"/>
    </source>
</evidence>
<feature type="region of interest" description="Disordered" evidence="11">
    <location>
        <begin position="553"/>
        <end position="591"/>
    </location>
</feature>
<keyword evidence="9" id="KW-0539">Nucleus</keyword>
<dbReference type="SMART" id="SM00385">
    <property type="entry name" value="CYCLIN"/>
    <property type="match status" value="2"/>
</dbReference>
<dbReference type="InterPro" id="IPR011665">
    <property type="entry name" value="BRF1_TBP-bd_dom"/>
</dbReference>
<evidence type="ECO:0000256" key="4">
    <source>
        <dbReference type="ARBA" id="ARBA00022771"/>
    </source>
</evidence>
<comment type="subcellular location">
    <subcellularLocation>
        <location evidence="1">Nucleus</location>
    </subcellularLocation>
</comment>
<gene>
    <name evidence="13" type="primary">BQ5605_C027g10333</name>
    <name evidence="13" type="ORF">BQ5605_C027G10333</name>
</gene>
<dbReference type="InterPro" id="IPR036915">
    <property type="entry name" value="Cyclin-like_sf"/>
</dbReference>
<dbReference type="AlphaFoldDB" id="A0A2X0PNA4"/>
<reference evidence="13 14" key="1">
    <citation type="submission" date="2016-11" db="EMBL/GenBank/DDBJ databases">
        <authorList>
            <person name="Jaros S."/>
            <person name="Januszkiewicz K."/>
            <person name="Wedrychowicz H."/>
        </authorList>
    </citation>
    <scope>NUCLEOTIDE SEQUENCE [LARGE SCALE GENOMIC DNA]</scope>
</reference>
<protein>
    <recommendedName>
        <fullName evidence="10">B-related factor 1</fullName>
    </recommendedName>
</protein>
<dbReference type="CDD" id="cd20553">
    <property type="entry name" value="CYCLIN_TFIIIB90_rpt1"/>
    <property type="match status" value="1"/>
</dbReference>
<dbReference type="FunFam" id="1.10.472.10:FF:000007">
    <property type="entry name" value="Transcription factor IIIB 90 kDa subunit"/>
    <property type="match status" value="1"/>
</dbReference>
<feature type="region of interest" description="Disordered" evidence="11">
    <location>
        <begin position="612"/>
        <end position="709"/>
    </location>
</feature>
<feature type="compositionally biased region" description="Polar residues" evidence="11">
    <location>
        <begin position="670"/>
        <end position="684"/>
    </location>
</feature>
<dbReference type="GO" id="GO:0001006">
    <property type="term" value="F:RNA polymerase III type 3 promoter sequence-specific DNA binding"/>
    <property type="evidence" value="ECO:0007669"/>
    <property type="project" value="TreeGrafter"/>
</dbReference>
<feature type="compositionally biased region" description="Low complexity" evidence="11">
    <location>
        <begin position="581"/>
        <end position="591"/>
    </location>
</feature>
<dbReference type="PANTHER" id="PTHR11618">
    <property type="entry name" value="TRANSCRIPTION INITIATION FACTOR IIB-RELATED"/>
    <property type="match status" value="1"/>
</dbReference>
<dbReference type="SUPFAM" id="SSF57783">
    <property type="entry name" value="Zinc beta-ribbon"/>
    <property type="match status" value="1"/>
</dbReference>
<evidence type="ECO:0000256" key="9">
    <source>
        <dbReference type="ARBA" id="ARBA00023242"/>
    </source>
</evidence>
<evidence type="ECO:0000256" key="1">
    <source>
        <dbReference type="ARBA" id="ARBA00004123"/>
    </source>
</evidence>
<feature type="compositionally biased region" description="Acidic residues" evidence="11">
    <location>
        <begin position="371"/>
        <end position="385"/>
    </location>
</feature>
<dbReference type="CDD" id="cd20554">
    <property type="entry name" value="CYCLIN_TFIIIB90_rpt2"/>
    <property type="match status" value="1"/>
</dbReference>
<dbReference type="SUPFAM" id="SSF47954">
    <property type="entry name" value="Cyclin-like"/>
    <property type="match status" value="2"/>
</dbReference>
<feature type="compositionally biased region" description="Basic and acidic residues" evidence="11">
    <location>
        <begin position="318"/>
        <end position="335"/>
    </location>
</feature>
<evidence type="ECO:0000256" key="8">
    <source>
        <dbReference type="ARBA" id="ARBA00023163"/>
    </source>
</evidence>
<keyword evidence="4" id="KW-0863">Zinc-finger</keyword>
<name>A0A2X0PNA4_9BASI</name>
<proteinExistence type="inferred from homology"/>
<dbReference type="Pfam" id="PF00382">
    <property type="entry name" value="TFIIB"/>
    <property type="match status" value="2"/>
</dbReference>
<dbReference type="GO" id="GO:0000126">
    <property type="term" value="C:transcription factor TFIIIB complex"/>
    <property type="evidence" value="ECO:0007669"/>
    <property type="project" value="TreeGrafter"/>
</dbReference>
<feature type="compositionally biased region" description="Basic and acidic residues" evidence="11">
    <location>
        <begin position="349"/>
        <end position="362"/>
    </location>
</feature>
<evidence type="ECO:0000313" key="14">
    <source>
        <dbReference type="Proteomes" id="UP000249464"/>
    </source>
</evidence>
<feature type="compositionally biased region" description="Acidic residues" evidence="11">
    <location>
        <begin position="336"/>
        <end position="348"/>
    </location>
</feature>
<dbReference type="Gene3D" id="1.20.5.650">
    <property type="entry name" value="Single helix bin"/>
    <property type="match status" value="1"/>
</dbReference>
<dbReference type="InterPro" id="IPR013763">
    <property type="entry name" value="Cyclin-like_dom"/>
</dbReference>
<evidence type="ECO:0000256" key="10">
    <source>
        <dbReference type="ARBA" id="ARBA00031009"/>
    </source>
</evidence>
<feature type="compositionally biased region" description="Acidic residues" evidence="11">
    <location>
        <begin position="696"/>
        <end position="709"/>
    </location>
</feature>
<dbReference type="FunFam" id="1.10.472.10:FF:000002">
    <property type="entry name" value="Transcription factor IIIB 90 kDa subunit"/>
    <property type="match status" value="1"/>
</dbReference>
<organism evidence="13 14">
    <name type="scientific">Microbotryum silenes-dioicae</name>
    <dbReference type="NCBI Taxonomy" id="796604"/>
    <lineage>
        <taxon>Eukaryota</taxon>
        <taxon>Fungi</taxon>
        <taxon>Dikarya</taxon>
        <taxon>Basidiomycota</taxon>
        <taxon>Pucciniomycotina</taxon>
        <taxon>Microbotryomycetes</taxon>
        <taxon>Microbotryales</taxon>
        <taxon>Microbotryaceae</taxon>
        <taxon>Microbotryum</taxon>
    </lineage>
</organism>
<dbReference type="Pfam" id="PF07741">
    <property type="entry name" value="BRF1"/>
    <property type="match status" value="1"/>
</dbReference>
<dbReference type="Pfam" id="PF08271">
    <property type="entry name" value="Zn_Ribbon_TF"/>
    <property type="match status" value="1"/>
</dbReference>
<evidence type="ECO:0000259" key="12">
    <source>
        <dbReference type="SMART" id="SM00385"/>
    </source>
</evidence>
<dbReference type="GO" id="GO:0017025">
    <property type="term" value="F:TBP-class protein binding"/>
    <property type="evidence" value="ECO:0007669"/>
    <property type="project" value="InterPro"/>
</dbReference>
<dbReference type="PANTHER" id="PTHR11618:SF4">
    <property type="entry name" value="TRANSCRIPTION FACTOR IIIB 90 KDA SUBUNIT"/>
    <property type="match status" value="1"/>
</dbReference>
<dbReference type="STRING" id="796604.A0A2X0PNA4"/>
<evidence type="ECO:0000256" key="3">
    <source>
        <dbReference type="ARBA" id="ARBA00022723"/>
    </source>
</evidence>
<keyword evidence="3" id="KW-0479">Metal-binding</keyword>
<keyword evidence="8" id="KW-0804">Transcription</keyword>
<comment type="similarity">
    <text evidence="2">Belongs to the TFIIB family.</text>
</comment>
<keyword evidence="7" id="KW-0010">Activator</keyword>
<feature type="region of interest" description="Disordered" evidence="11">
    <location>
        <begin position="316"/>
        <end position="462"/>
    </location>
</feature>
<feature type="compositionally biased region" description="Basic residues" evidence="11">
    <location>
        <begin position="567"/>
        <end position="576"/>
    </location>
</feature>
<evidence type="ECO:0000256" key="5">
    <source>
        <dbReference type="ARBA" id="ARBA00022833"/>
    </source>
</evidence>
<dbReference type="InterPro" id="IPR013137">
    <property type="entry name" value="Znf_TFIIB"/>
</dbReference>
<dbReference type="Gene3D" id="1.10.472.10">
    <property type="entry name" value="Cyclin-like"/>
    <property type="match status" value="2"/>
</dbReference>
<evidence type="ECO:0000256" key="2">
    <source>
        <dbReference type="ARBA" id="ARBA00010857"/>
    </source>
</evidence>
<keyword evidence="14" id="KW-1185">Reference proteome</keyword>
<dbReference type="GO" id="GO:0097550">
    <property type="term" value="C:transcription preinitiation complex"/>
    <property type="evidence" value="ECO:0007669"/>
    <property type="project" value="TreeGrafter"/>
</dbReference>
<dbReference type="EMBL" id="FQNC01000089">
    <property type="protein sequence ID" value="SGZ28423.1"/>
    <property type="molecule type" value="Genomic_DNA"/>
</dbReference>
<dbReference type="GO" id="GO:0008270">
    <property type="term" value="F:zinc ion binding"/>
    <property type="evidence" value="ECO:0007669"/>
    <property type="project" value="UniProtKB-KW"/>
</dbReference>
<evidence type="ECO:0000256" key="11">
    <source>
        <dbReference type="SAM" id="MobiDB-lite"/>
    </source>
</evidence>
<dbReference type="InterPro" id="IPR000812">
    <property type="entry name" value="TFIIB"/>
</dbReference>
<feature type="domain" description="Cyclin-like" evidence="12">
    <location>
        <begin position="86"/>
        <end position="167"/>
    </location>
</feature>
<dbReference type="GO" id="GO:0000995">
    <property type="term" value="F:RNA polymerase III general transcription initiation factor activity"/>
    <property type="evidence" value="ECO:0007669"/>
    <property type="project" value="TreeGrafter"/>
</dbReference>
<dbReference type="GO" id="GO:0005634">
    <property type="term" value="C:nucleus"/>
    <property type="evidence" value="ECO:0007669"/>
    <property type="project" value="UniProtKB-SubCell"/>
</dbReference>
<dbReference type="Proteomes" id="UP000249464">
    <property type="component" value="Unassembled WGS sequence"/>
</dbReference>
<dbReference type="InterPro" id="IPR013150">
    <property type="entry name" value="TFIIB_cyclin"/>
</dbReference>
<evidence type="ECO:0000256" key="6">
    <source>
        <dbReference type="ARBA" id="ARBA00023015"/>
    </source>
</evidence>
<dbReference type="GO" id="GO:0070897">
    <property type="term" value="P:transcription preinitiation complex assembly"/>
    <property type="evidence" value="ECO:0007669"/>
    <property type="project" value="InterPro"/>
</dbReference>